<reference evidence="2" key="1">
    <citation type="submission" date="2012-06" db="EMBL/GenBank/DDBJ databases">
        <title>The genome sequence of Coniosporium apollinis CBS 100218.</title>
        <authorList>
            <consortium name="The Broad Institute Genome Sequencing Platform"/>
            <person name="Cuomo C."/>
            <person name="Gorbushina A."/>
            <person name="Noack S."/>
            <person name="Walker B."/>
            <person name="Young S.K."/>
            <person name="Zeng Q."/>
            <person name="Gargeya S."/>
            <person name="Fitzgerald M."/>
            <person name="Haas B."/>
            <person name="Abouelleil A."/>
            <person name="Alvarado L."/>
            <person name="Arachchi H.M."/>
            <person name="Berlin A.M."/>
            <person name="Chapman S.B."/>
            <person name="Goldberg J."/>
            <person name="Griggs A."/>
            <person name="Gujja S."/>
            <person name="Hansen M."/>
            <person name="Howarth C."/>
            <person name="Imamovic A."/>
            <person name="Larimer J."/>
            <person name="McCowan C."/>
            <person name="Montmayeur A."/>
            <person name="Murphy C."/>
            <person name="Neiman D."/>
            <person name="Pearson M."/>
            <person name="Priest M."/>
            <person name="Roberts A."/>
            <person name="Saif S."/>
            <person name="Shea T."/>
            <person name="Sisk P."/>
            <person name="Sykes S."/>
            <person name="Wortman J."/>
            <person name="Nusbaum C."/>
            <person name="Birren B."/>
        </authorList>
    </citation>
    <scope>NUCLEOTIDE SEQUENCE [LARGE SCALE GENOMIC DNA]</scope>
    <source>
        <strain evidence="2">CBS 100218</strain>
    </source>
</reference>
<dbReference type="eggNOG" id="ENOG502SP0G">
    <property type="taxonomic scope" value="Eukaryota"/>
</dbReference>
<accession>R7Z5U3</accession>
<keyword evidence="2" id="KW-1185">Reference proteome</keyword>
<sequence>MGFDLNCPFDLDSLDQQQQQHGYFDFQVSGASYPYIQTSTSQDITPRFEPPAAQAQQKICEPLVLPPKSDAETISQAYFSHFSNEQPYLDRSTFQFCLNAVYSLPSPNAQLDLTAATILSSTPYSLQTAKFHVFIVLATGMRLLGEQLGGRFEGMLESCYRAAMGQVAEVGMDFWERPGGAEAAMLLAAFGKARGSL</sequence>
<organism evidence="1 2">
    <name type="scientific">Coniosporium apollinis (strain CBS 100218)</name>
    <name type="common">Rock-inhabiting black yeast</name>
    <dbReference type="NCBI Taxonomy" id="1168221"/>
    <lineage>
        <taxon>Eukaryota</taxon>
        <taxon>Fungi</taxon>
        <taxon>Dikarya</taxon>
        <taxon>Ascomycota</taxon>
        <taxon>Pezizomycotina</taxon>
        <taxon>Dothideomycetes</taxon>
        <taxon>Dothideomycetes incertae sedis</taxon>
        <taxon>Coniosporium</taxon>
    </lineage>
</organism>
<gene>
    <name evidence="1" type="ORF">W97_08810</name>
</gene>
<dbReference type="RefSeq" id="XP_007784867.1">
    <property type="nucleotide sequence ID" value="XM_007786677.1"/>
</dbReference>
<dbReference type="EMBL" id="JH767617">
    <property type="protein sequence ID" value="EON69550.1"/>
    <property type="molecule type" value="Genomic_DNA"/>
</dbReference>
<proteinExistence type="predicted"/>
<dbReference type="OrthoDB" id="9986881at2759"/>
<name>R7Z5U3_CONA1</name>
<dbReference type="AlphaFoldDB" id="R7Z5U3"/>
<dbReference type="HOGENOM" id="CLU_1384091_0_0_1"/>
<dbReference type="Proteomes" id="UP000016924">
    <property type="component" value="Unassembled WGS sequence"/>
</dbReference>
<dbReference type="GeneID" id="19906121"/>
<evidence type="ECO:0008006" key="3">
    <source>
        <dbReference type="Google" id="ProtNLM"/>
    </source>
</evidence>
<evidence type="ECO:0000313" key="1">
    <source>
        <dbReference type="EMBL" id="EON69550.1"/>
    </source>
</evidence>
<dbReference type="STRING" id="1168221.R7Z5U3"/>
<protein>
    <recommendedName>
        <fullName evidence="3">Transcription factor domain-containing protein</fullName>
    </recommendedName>
</protein>
<evidence type="ECO:0000313" key="2">
    <source>
        <dbReference type="Proteomes" id="UP000016924"/>
    </source>
</evidence>